<feature type="domain" description="AB hydrolase-1" evidence="1">
    <location>
        <begin position="52"/>
        <end position="300"/>
    </location>
</feature>
<evidence type="ECO:0000313" key="3">
    <source>
        <dbReference type="Proteomes" id="UP000000238"/>
    </source>
</evidence>
<dbReference type="AlphaFoldDB" id="Q2SCI6"/>
<dbReference type="GO" id="GO:0016787">
    <property type="term" value="F:hydrolase activity"/>
    <property type="evidence" value="ECO:0007669"/>
    <property type="project" value="UniProtKB-KW"/>
</dbReference>
<organism evidence="2 3">
    <name type="scientific">Hahella chejuensis (strain KCTC 2396)</name>
    <dbReference type="NCBI Taxonomy" id="349521"/>
    <lineage>
        <taxon>Bacteria</taxon>
        <taxon>Pseudomonadati</taxon>
        <taxon>Pseudomonadota</taxon>
        <taxon>Gammaproteobacteria</taxon>
        <taxon>Oceanospirillales</taxon>
        <taxon>Hahellaceae</taxon>
        <taxon>Hahella</taxon>
    </lineage>
</organism>
<dbReference type="Proteomes" id="UP000000238">
    <property type="component" value="Chromosome"/>
</dbReference>
<dbReference type="PANTHER" id="PTHR43798">
    <property type="entry name" value="MONOACYLGLYCEROL LIPASE"/>
    <property type="match status" value="1"/>
</dbReference>
<evidence type="ECO:0000259" key="1">
    <source>
        <dbReference type="Pfam" id="PF12697"/>
    </source>
</evidence>
<dbReference type="GO" id="GO:0016020">
    <property type="term" value="C:membrane"/>
    <property type="evidence" value="ECO:0007669"/>
    <property type="project" value="TreeGrafter"/>
</dbReference>
<proteinExistence type="predicted"/>
<dbReference type="STRING" id="349521.HCH_04949"/>
<dbReference type="RefSeq" id="WP_011398703.1">
    <property type="nucleotide sequence ID" value="NC_007645.1"/>
</dbReference>
<reference evidence="2 3" key="1">
    <citation type="journal article" date="2005" name="Nucleic Acids Res.">
        <title>Genomic blueprint of Hahella chejuensis, a marine microbe producing an algicidal agent.</title>
        <authorList>
            <person name="Jeong H."/>
            <person name="Yim J.H."/>
            <person name="Lee C."/>
            <person name="Choi S.-H."/>
            <person name="Park Y.K."/>
            <person name="Yoon S.H."/>
            <person name="Hur C.-G."/>
            <person name="Kang H.-Y."/>
            <person name="Kim D."/>
            <person name="Lee H.H."/>
            <person name="Park K.H."/>
            <person name="Park S.-H."/>
            <person name="Park H.-S."/>
            <person name="Lee H.K."/>
            <person name="Oh T.K."/>
            <person name="Kim J.F."/>
        </authorList>
    </citation>
    <scope>NUCLEOTIDE SEQUENCE [LARGE SCALE GENOMIC DNA]</scope>
    <source>
        <strain evidence="2 3">KCTC 2396</strain>
    </source>
</reference>
<dbReference type="EMBL" id="CP000155">
    <property type="protein sequence ID" value="ABC31638.1"/>
    <property type="molecule type" value="Genomic_DNA"/>
</dbReference>
<evidence type="ECO:0000313" key="2">
    <source>
        <dbReference type="EMBL" id="ABC31638.1"/>
    </source>
</evidence>
<dbReference type="InterPro" id="IPR050266">
    <property type="entry name" value="AB_hydrolase_sf"/>
</dbReference>
<keyword evidence="2" id="KW-0808">Transferase</keyword>
<dbReference type="SUPFAM" id="SSF53474">
    <property type="entry name" value="alpha/beta-Hydrolases"/>
    <property type="match status" value="1"/>
</dbReference>
<sequence length="314" mass="34626">MSQASLSGMADVRNSPPESLLMKLIPWEYAAEPGMTIRGWRSRPSGKPVLHFMHGNGFCGLTYEPLLRLLAEHYDLFLSDAQGHGDSDAGDAFRGWNATAETAYAAWRRFRADYGAVPALGVGHSFGGVLTTLIAAAHQDAFDQVVALDPVYFTPTMLRALTAYRWLRLRAPNPLAARAENRRDGWDDMAAARKYFEGRGMLKGWRDDALEAYIQHALQETERGVALKCPPRLEAAVFATFPEKLWPSIKKARRPMAIIYGESTYPFVVKSAQRAASINPNVRLQTLPGGHCFMQEDPDAAFTHIMALAASAAG</sequence>
<dbReference type="GO" id="GO:0016746">
    <property type="term" value="F:acyltransferase activity"/>
    <property type="evidence" value="ECO:0007669"/>
    <property type="project" value="UniProtKB-KW"/>
</dbReference>
<dbReference type="ESTHER" id="hahch-q2sci6">
    <property type="family name" value="6_AlphaBeta_hydrolase"/>
</dbReference>
<keyword evidence="3" id="KW-1185">Reference proteome</keyword>
<dbReference type="HOGENOM" id="CLU_020336_22_0_6"/>
<dbReference type="InterPro" id="IPR029058">
    <property type="entry name" value="AB_hydrolase_fold"/>
</dbReference>
<protein>
    <submittedName>
        <fullName evidence="2">Predicted Hydrolase or acyltransferase (Alpha/beta hydrolase superfamily)</fullName>
    </submittedName>
</protein>
<keyword evidence="2" id="KW-0012">Acyltransferase</keyword>
<dbReference type="InterPro" id="IPR000073">
    <property type="entry name" value="AB_hydrolase_1"/>
</dbReference>
<gene>
    <name evidence="2" type="ordered locus">HCH_04949</name>
</gene>
<dbReference type="PANTHER" id="PTHR43798:SF33">
    <property type="entry name" value="HYDROLASE, PUTATIVE (AFU_ORTHOLOGUE AFUA_2G14860)-RELATED"/>
    <property type="match status" value="1"/>
</dbReference>
<name>Q2SCI6_HAHCH</name>
<dbReference type="Pfam" id="PF12697">
    <property type="entry name" value="Abhydrolase_6"/>
    <property type="match status" value="1"/>
</dbReference>
<dbReference type="eggNOG" id="COG2267">
    <property type="taxonomic scope" value="Bacteria"/>
</dbReference>
<dbReference type="Gene3D" id="3.40.50.1820">
    <property type="entry name" value="alpha/beta hydrolase"/>
    <property type="match status" value="1"/>
</dbReference>
<accession>Q2SCI6</accession>
<dbReference type="KEGG" id="hch:HCH_04949"/>
<keyword evidence="2" id="KW-0378">Hydrolase</keyword>